<evidence type="ECO:0000256" key="2">
    <source>
        <dbReference type="SAM" id="SignalP"/>
    </source>
</evidence>
<feature type="signal peptide" evidence="2">
    <location>
        <begin position="1"/>
        <end position="21"/>
    </location>
</feature>
<name>A0A917M1D5_9BACT</name>
<proteinExistence type="predicted"/>
<dbReference type="Proteomes" id="UP000647241">
    <property type="component" value="Unassembled WGS sequence"/>
</dbReference>
<gene>
    <name evidence="3" type="ORF">GCM10011585_10580</name>
</gene>
<dbReference type="EMBL" id="BMGT01000001">
    <property type="protein sequence ID" value="GGG70326.1"/>
    <property type="molecule type" value="Genomic_DNA"/>
</dbReference>
<keyword evidence="2" id="KW-0732">Signal</keyword>
<organism evidence="3 4">
    <name type="scientific">Edaphobacter dinghuensis</name>
    <dbReference type="NCBI Taxonomy" id="1560005"/>
    <lineage>
        <taxon>Bacteria</taxon>
        <taxon>Pseudomonadati</taxon>
        <taxon>Acidobacteriota</taxon>
        <taxon>Terriglobia</taxon>
        <taxon>Terriglobales</taxon>
        <taxon>Acidobacteriaceae</taxon>
        <taxon>Edaphobacter</taxon>
    </lineage>
</organism>
<reference evidence="3" key="2">
    <citation type="submission" date="2020-09" db="EMBL/GenBank/DDBJ databases">
        <authorList>
            <person name="Sun Q."/>
            <person name="Zhou Y."/>
        </authorList>
    </citation>
    <scope>NUCLEOTIDE SEQUENCE</scope>
    <source>
        <strain evidence="3">CGMCC 1.12997</strain>
    </source>
</reference>
<keyword evidence="4" id="KW-1185">Reference proteome</keyword>
<evidence type="ECO:0000256" key="1">
    <source>
        <dbReference type="SAM" id="MobiDB-lite"/>
    </source>
</evidence>
<evidence type="ECO:0000313" key="3">
    <source>
        <dbReference type="EMBL" id="GGG70326.1"/>
    </source>
</evidence>
<feature type="region of interest" description="Disordered" evidence="1">
    <location>
        <begin position="114"/>
        <end position="140"/>
    </location>
</feature>
<reference evidence="3" key="1">
    <citation type="journal article" date="2014" name="Int. J. Syst. Evol. Microbiol.">
        <title>Complete genome sequence of Corynebacterium casei LMG S-19264T (=DSM 44701T), isolated from a smear-ripened cheese.</title>
        <authorList>
            <consortium name="US DOE Joint Genome Institute (JGI-PGF)"/>
            <person name="Walter F."/>
            <person name="Albersmeier A."/>
            <person name="Kalinowski J."/>
            <person name="Ruckert C."/>
        </authorList>
    </citation>
    <scope>NUCLEOTIDE SEQUENCE</scope>
    <source>
        <strain evidence="3">CGMCC 1.12997</strain>
    </source>
</reference>
<comment type="caution">
    <text evidence="3">The sequence shown here is derived from an EMBL/GenBank/DDBJ whole genome shotgun (WGS) entry which is preliminary data.</text>
</comment>
<dbReference type="RefSeq" id="WP_263369067.1">
    <property type="nucleotide sequence ID" value="NZ_JAGSYJ010000001.1"/>
</dbReference>
<evidence type="ECO:0000313" key="4">
    <source>
        <dbReference type="Proteomes" id="UP000647241"/>
    </source>
</evidence>
<feature type="chain" id="PRO_5037218605" evidence="2">
    <location>
        <begin position="22"/>
        <end position="364"/>
    </location>
</feature>
<protein>
    <submittedName>
        <fullName evidence="3">Uncharacterized protein</fullName>
    </submittedName>
</protein>
<dbReference type="AlphaFoldDB" id="A0A917M1D5"/>
<sequence>MLLKIVILLITSLALFSKALALEPPSAQAPVANAADSQWIRPQKPGDPLIWGRRDGIVFGLPSAGGLLGPRGLIRVGVISPKTGKPELLNYIAIEPVILGPGTRFSRMAFSELEPSRMDPGSRGKRLWVDPGTSAPSDSYRGELHTFPNHDGPIQRLSIQIDVERFTANNAHVYLIASIDSDHPDELRLAVHQYDDSPALEELTVTATMGNYERLRQLWLKGRIVNSHDLYGTYTADAFVEHENYPLDEMLQNADGDAIALCTSDETAPSEVPVIGAEHWRYRLPKLTQYWRVPAHDIQPDLRVRVNGRRVYWASHNPLPGGAAFENFEVRQRYLPGQVFIFGVTSKAPWQFDPPIPYLSPSHP</sequence>
<accession>A0A917M1D5</accession>